<reference evidence="5 6" key="1">
    <citation type="submission" date="2020-08" db="EMBL/GenBank/DDBJ databases">
        <title>Genome public.</title>
        <authorList>
            <person name="Liu C."/>
            <person name="Sun Q."/>
        </authorList>
    </citation>
    <scope>NUCLEOTIDE SEQUENCE [LARGE SCALE GENOMIC DNA]</scope>
    <source>
        <strain evidence="5 6">BX4</strain>
    </source>
</reference>
<accession>A0ABR7F285</accession>
<keyword evidence="3" id="KW-0324">Glycolysis</keyword>
<dbReference type="InterPro" id="IPR029033">
    <property type="entry name" value="His_PPase_superfam"/>
</dbReference>
<dbReference type="SMART" id="SM00855">
    <property type="entry name" value="PGAM"/>
    <property type="match status" value="1"/>
</dbReference>
<protein>
    <recommendedName>
        <fullName evidence="2">phosphoglycerate mutase (2,3-diphosphoglycerate-dependent)</fullName>
        <ecNumber evidence="2">5.4.2.11</ecNumber>
    </recommendedName>
</protein>
<gene>
    <name evidence="5" type="ORF">H8S00_06935</name>
</gene>
<dbReference type="InterPro" id="IPR005952">
    <property type="entry name" value="Phosphogly_mut1"/>
</dbReference>
<keyword evidence="4" id="KW-0413">Isomerase</keyword>
<evidence type="ECO:0000256" key="3">
    <source>
        <dbReference type="ARBA" id="ARBA00023152"/>
    </source>
</evidence>
<sequence>MEIYIVRHGETLWNKSKRLQGNRNIDLSEVGRNEARERGKQLENVDFDVIYSSPLNRAYETACIIRGERNIPIIKDDRLREINFGINEGMQADQLKKDKSNSFCKFFDDPGHYIPPENGESFEEVCHRTKEFMKQVIEPQRNKLNRVLIAGHGAMNKGIMCYVLNHGIDEYWSGGLQKNCGVIMLNLDDNGYKQIGEI</sequence>
<dbReference type="InterPro" id="IPR001345">
    <property type="entry name" value="PG/BPGM_mutase_AS"/>
</dbReference>
<comment type="similarity">
    <text evidence="1">Belongs to the phosphoglycerate mutase family. BPG-dependent PGAM subfamily.</text>
</comment>
<organism evidence="5 6">
    <name type="scientific">Eubacterium segne</name>
    <dbReference type="NCBI Taxonomy" id="2763045"/>
    <lineage>
        <taxon>Bacteria</taxon>
        <taxon>Bacillati</taxon>
        <taxon>Bacillota</taxon>
        <taxon>Clostridia</taxon>
        <taxon>Eubacteriales</taxon>
        <taxon>Eubacteriaceae</taxon>
        <taxon>Eubacterium</taxon>
    </lineage>
</organism>
<dbReference type="InterPro" id="IPR013078">
    <property type="entry name" value="His_Pase_superF_clade-1"/>
</dbReference>
<evidence type="ECO:0000256" key="1">
    <source>
        <dbReference type="ARBA" id="ARBA00006717"/>
    </source>
</evidence>
<dbReference type="PIRSF" id="PIRSF000709">
    <property type="entry name" value="6PFK_2-Ptase"/>
    <property type="match status" value="1"/>
</dbReference>
<name>A0ABR7F285_9FIRM</name>
<evidence type="ECO:0000256" key="4">
    <source>
        <dbReference type="ARBA" id="ARBA00023235"/>
    </source>
</evidence>
<comment type="caution">
    <text evidence="5">The sequence shown here is derived from an EMBL/GenBank/DDBJ whole genome shotgun (WGS) entry which is preliminary data.</text>
</comment>
<dbReference type="EMBL" id="JACOOZ010000004">
    <property type="protein sequence ID" value="MBC5667713.1"/>
    <property type="molecule type" value="Genomic_DNA"/>
</dbReference>
<evidence type="ECO:0000313" key="5">
    <source>
        <dbReference type="EMBL" id="MBC5667713.1"/>
    </source>
</evidence>
<evidence type="ECO:0000256" key="2">
    <source>
        <dbReference type="ARBA" id="ARBA00012028"/>
    </source>
</evidence>
<dbReference type="PANTHER" id="PTHR11931">
    <property type="entry name" value="PHOSPHOGLYCERATE MUTASE"/>
    <property type="match status" value="1"/>
</dbReference>
<dbReference type="Proteomes" id="UP000597877">
    <property type="component" value="Unassembled WGS sequence"/>
</dbReference>
<dbReference type="Gene3D" id="3.40.50.1240">
    <property type="entry name" value="Phosphoglycerate mutase-like"/>
    <property type="match status" value="1"/>
</dbReference>
<proteinExistence type="inferred from homology"/>
<keyword evidence="6" id="KW-1185">Reference proteome</keyword>
<dbReference type="EC" id="5.4.2.11" evidence="2"/>
<dbReference type="PROSITE" id="PS00175">
    <property type="entry name" value="PG_MUTASE"/>
    <property type="match status" value="1"/>
</dbReference>
<dbReference type="SUPFAM" id="SSF53254">
    <property type="entry name" value="Phosphoglycerate mutase-like"/>
    <property type="match status" value="1"/>
</dbReference>
<dbReference type="CDD" id="cd07067">
    <property type="entry name" value="HP_PGM_like"/>
    <property type="match status" value="1"/>
</dbReference>
<dbReference type="Pfam" id="PF00300">
    <property type="entry name" value="His_Phos_1"/>
    <property type="match status" value="1"/>
</dbReference>
<evidence type="ECO:0000313" key="6">
    <source>
        <dbReference type="Proteomes" id="UP000597877"/>
    </source>
</evidence>
<dbReference type="RefSeq" id="WP_118589491.1">
    <property type="nucleotide sequence ID" value="NZ_JACOOZ010000004.1"/>
</dbReference>